<keyword evidence="2" id="KW-1133">Transmembrane helix</keyword>
<feature type="transmembrane region" description="Helical" evidence="2">
    <location>
        <begin position="389"/>
        <end position="412"/>
    </location>
</feature>
<feature type="domain" description="Zinc finger/thioredoxin putative" evidence="3">
    <location>
        <begin position="3"/>
        <end position="35"/>
    </location>
</feature>
<dbReference type="AlphaFoldDB" id="A0A517ZEU4"/>
<keyword evidence="2" id="KW-0812">Transmembrane</keyword>
<evidence type="ECO:0000256" key="1">
    <source>
        <dbReference type="SAM" id="MobiDB-lite"/>
    </source>
</evidence>
<protein>
    <recommendedName>
        <fullName evidence="3">Zinc finger/thioredoxin putative domain-containing protein</fullName>
    </recommendedName>
</protein>
<dbReference type="RefSeq" id="WP_145372228.1">
    <property type="nucleotide sequence ID" value="NZ_CP036275.1"/>
</dbReference>
<feature type="compositionally biased region" description="Basic and acidic residues" evidence="1">
    <location>
        <begin position="58"/>
        <end position="69"/>
    </location>
</feature>
<dbReference type="EMBL" id="CP036275">
    <property type="protein sequence ID" value="QDU40997.1"/>
    <property type="molecule type" value="Genomic_DNA"/>
</dbReference>
<name>A0A517ZEU4_9PLAN</name>
<proteinExistence type="predicted"/>
<dbReference type="NCBIfam" id="TIGR02098">
    <property type="entry name" value="MJ0042_CXXC"/>
    <property type="match status" value="1"/>
</dbReference>
<feature type="transmembrane region" description="Helical" evidence="2">
    <location>
        <begin position="234"/>
        <end position="258"/>
    </location>
</feature>
<feature type="region of interest" description="Disordered" evidence="1">
    <location>
        <begin position="48"/>
        <end position="77"/>
    </location>
</feature>
<feature type="transmembrane region" description="Helical" evidence="2">
    <location>
        <begin position="432"/>
        <end position="455"/>
    </location>
</feature>
<reference evidence="4 5" key="1">
    <citation type="submission" date="2019-02" db="EMBL/GenBank/DDBJ databases">
        <title>Deep-cultivation of Planctomycetes and their phenomic and genomic characterization uncovers novel biology.</title>
        <authorList>
            <person name="Wiegand S."/>
            <person name="Jogler M."/>
            <person name="Boedeker C."/>
            <person name="Pinto D."/>
            <person name="Vollmers J."/>
            <person name="Rivas-Marin E."/>
            <person name="Kohn T."/>
            <person name="Peeters S.H."/>
            <person name="Heuer A."/>
            <person name="Rast P."/>
            <person name="Oberbeckmann S."/>
            <person name="Bunk B."/>
            <person name="Jeske O."/>
            <person name="Meyerdierks A."/>
            <person name="Storesund J.E."/>
            <person name="Kallscheuer N."/>
            <person name="Luecker S."/>
            <person name="Lage O.M."/>
            <person name="Pohl T."/>
            <person name="Merkel B.J."/>
            <person name="Hornburger P."/>
            <person name="Mueller R.-W."/>
            <person name="Bruemmer F."/>
            <person name="Labrenz M."/>
            <person name="Spormann A.M."/>
            <person name="Op den Camp H."/>
            <person name="Overmann J."/>
            <person name="Amann R."/>
            <person name="Jetten M.S.M."/>
            <person name="Mascher T."/>
            <person name="Medema M.H."/>
            <person name="Devos D.P."/>
            <person name="Kaster A.-K."/>
            <person name="Ovreas L."/>
            <person name="Rohde M."/>
            <person name="Galperin M.Y."/>
            <person name="Jogler C."/>
        </authorList>
    </citation>
    <scope>NUCLEOTIDE SEQUENCE [LARGE SCALE GENOMIC DNA]</scope>
    <source>
        <strain evidence="4 5">Mal4</strain>
    </source>
</reference>
<dbReference type="Proteomes" id="UP000320496">
    <property type="component" value="Chromosome"/>
</dbReference>
<dbReference type="KEGG" id="mri:Mal4_53620"/>
<evidence type="ECO:0000259" key="3">
    <source>
        <dbReference type="Pfam" id="PF13719"/>
    </source>
</evidence>
<feature type="transmembrane region" description="Helical" evidence="2">
    <location>
        <begin position="210"/>
        <end position="227"/>
    </location>
</feature>
<evidence type="ECO:0000313" key="4">
    <source>
        <dbReference type="EMBL" id="QDU40997.1"/>
    </source>
</evidence>
<sequence>MSLIARCPHCDSRFRVREELAGKRARCRKCRETFTIDEASEEVVVLQPAESGEPAVSEDQHDDAPRLEDYFPADEDPDEVMATEAALPDIDADEDFQLKSPVDAGAATITSEPAAQAAPQMDAPFPVPPVAPSQEFAQPAPHQAMPSPHPGPAYGYPPAEGAFPTPGAVTPPPPVAAPPGAFPAAAPVATLAGPGTAADVALHAPKLLHAAQWGLVWAAAMGVALLLGQYVHVLVGIGLAVFATWTCYVGMISCVSYLAARQCETGVCPPQGQAWTFFVRNAVGLVFGTAALGAAVALAFAIVFGGIAMISQVETLGPIVGGLLVIPTFLLILIAASVTLNMYLLPVVIGVDDRGLLAAFRMICQLAVRQGFAMMYRYLQAILSILPQLLISTVLTVGAAAGAVVLCGGAGAAQAAMSDTPTVGAFLQAGSLLLITAAWMSFVVVFVTVSFTLVYHSSTERRIASG</sequence>
<feature type="transmembrane region" description="Helical" evidence="2">
    <location>
        <begin position="319"/>
        <end position="344"/>
    </location>
</feature>
<dbReference type="Pfam" id="PF13719">
    <property type="entry name" value="Zn_ribbon_5"/>
    <property type="match status" value="1"/>
</dbReference>
<dbReference type="InterPro" id="IPR011723">
    <property type="entry name" value="Znf/thioredoxin_put"/>
</dbReference>
<keyword evidence="2" id="KW-0472">Membrane</keyword>
<evidence type="ECO:0000313" key="5">
    <source>
        <dbReference type="Proteomes" id="UP000320496"/>
    </source>
</evidence>
<feature type="transmembrane region" description="Helical" evidence="2">
    <location>
        <begin position="278"/>
        <end position="307"/>
    </location>
</feature>
<keyword evidence="5" id="KW-1185">Reference proteome</keyword>
<evidence type="ECO:0000256" key="2">
    <source>
        <dbReference type="SAM" id="Phobius"/>
    </source>
</evidence>
<accession>A0A517ZEU4</accession>
<gene>
    <name evidence="4" type="ORF">Mal4_53620</name>
</gene>
<dbReference type="OrthoDB" id="284830at2"/>
<feature type="compositionally biased region" description="Low complexity" evidence="1">
    <location>
        <begin position="113"/>
        <end position="124"/>
    </location>
</feature>
<organism evidence="4 5">
    <name type="scientific">Maioricimonas rarisocia</name>
    <dbReference type="NCBI Taxonomy" id="2528026"/>
    <lineage>
        <taxon>Bacteria</taxon>
        <taxon>Pseudomonadati</taxon>
        <taxon>Planctomycetota</taxon>
        <taxon>Planctomycetia</taxon>
        <taxon>Planctomycetales</taxon>
        <taxon>Planctomycetaceae</taxon>
        <taxon>Maioricimonas</taxon>
    </lineage>
</organism>
<feature type="region of interest" description="Disordered" evidence="1">
    <location>
        <begin position="113"/>
        <end position="155"/>
    </location>
</feature>